<feature type="compositionally biased region" description="Basic and acidic residues" evidence="1">
    <location>
        <begin position="234"/>
        <end position="243"/>
    </location>
</feature>
<feature type="region of interest" description="Disordered" evidence="1">
    <location>
        <begin position="424"/>
        <end position="468"/>
    </location>
</feature>
<dbReference type="VEuPathDB" id="FungiDB:KRP23_6955"/>
<feature type="compositionally biased region" description="Basic and acidic residues" evidence="1">
    <location>
        <begin position="664"/>
        <end position="678"/>
    </location>
</feature>
<dbReference type="EnsemblProtists" id="Phyra85267">
    <property type="protein sequence ID" value="Phyra85267"/>
    <property type="gene ID" value="Phyra85267"/>
</dbReference>
<dbReference type="AlphaFoldDB" id="H3H404"/>
<evidence type="ECO:0000256" key="1">
    <source>
        <dbReference type="SAM" id="MobiDB-lite"/>
    </source>
</evidence>
<feature type="compositionally biased region" description="Basic residues" evidence="1">
    <location>
        <begin position="184"/>
        <end position="197"/>
    </location>
</feature>
<dbReference type="HOGENOM" id="CLU_025542_0_0_1"/>
<feature type="region of interest" description="Disordered" evidence="1">
    <location>
        <begin position="628"/>
        <end position="686"/>
    </location>
</feature>
<feature type="compositionally biased region" description="Polar residues" evidence="1">
    <location>
        <begin position="132"/>
        <end position="143"/>
    </location>
</feature>
<feature type="compositionally biased region" description="Basic and acidic residues" evidence="1">
    <location>
        <begin position="102"/>
        <end position="115"/>
    </location>
</feature>
<feature type="compositionally biased region" description="Basic and acidic residues" evidence="1">
    <location>
        <begin position="171"/>
        <end position="183"/>
    </location>
</feature>
<name>H3H404_PHYRM</name>
<dbReference type="OMA" id="AKPNDNM"/>
<feature type="compositionally biased region" description="Basic and acidic residues" evidence="1">
    <location>
        <begin position="1"/>
        <end position="12"/>
    </location>
</feature>
<reference evidence="4" key="1">
    <citation type="journal article" date="2006" name="Science">
        <title>Phytophthora genome sequences uncover evolutionary origins and mechanisms of pathogenesis.</title>
        <authorList>
            <person name="Tyler B.M."/>
            <person name="Tripathy S."/>
            <person name="Zhang X."/>
            <person name="Dehal P."/>
            <person name="Jiang R.H."/>
            <person name="Aerts A."/>
            <person name="Arredondo F.D."/>
            <person name="Baxter L."/>
            <person name="Bensasson D."/>
            <person name="Beynon J.L."/>
            <person name="Chapman J."/>
            <person name="Damasceno C.M."/>
            <person name="Dorrance A.E."/>
            <person name="Dou D."/>
            <person name="Dickerman A.W."/>
            <person name="Dubchak I.L."/>
            <person name="Garbelotto M."/>
            <person name="Gijzen M."/>
            <person name="Gordon S.G."/>
            <person name="Govers F."/>
            <person name="Grunwald N.J."/>
            <person name="Huang W."/>
            <person name="Ivors K.L."/>
            <person name="Jones R.W."/>
            <person name="Kamoun S."/>
            <person name="Krampis K."/>
            <person name="Lamour K.H."/>
            <person name="Lee M.K."/>
            <person name="McDonald W.H."/>
            <person name="Medina M."/>
            <person name="Meijer H.J."/>
            <person name="Nordberg E.K."/>
            <person name="Maclean D.J."/>
            <person name="Ospina-Giraldo M.D."/>
            <person name="Morris P.F."/>
            <person name="Phuntumart V."/>
            <person name="Putnam N.H."/>
            <person name="Rash S."/>
            <person name="Rose J.K."/>
            <person name="Sakihama Y."/>
            <person name="Salamov A.A."/>
            <person name="Savidor A."/>
            <person name="Scheuring C.F."/>
            <person name="Smith B.M."/>
            <person name="Sobral B.W."/>
            <person name="Terry A."/>
            <person name="Torto-Alalibo T.A."/>
            <person name="Win J."/>
            <person name="Xu Z."/>
            <person name="Zhang H."/>
            <person name="Grigoriev I.V."/>
            <person name="Rokhsar D.S."/>
            <person name="Boore J.L."/>
        </authorList>
    </citation>
    <scope>NUCLEOTIDE SEQUENCE [LARGE SCALE GENOMIC DNA]</scope>
    <source>
        <strain evidence="4">Pr102</strain>
    </source>
</reference>
<proteinExistence type="predicted"/>
<dbReference type="EMBL" id="DS566154">
    <property type="status" value="NOT_ANNOTATED_CDS"/>
    <property type="molecule type" value="Genomic_DNA"/>
</dbReference>
<dbReference type="InterPro" id="IPR005162">
    <property type="entry name" value="Retrotrans_gag_dom"/>
</dbReference>
<evidence type="ECO:0000259" key="2">
    <source>
        <dbReference type="Pfam" id="PF03732"/>
    </source>
</evidence>
<feature type="compositionally biased region" description="Basic residues" evidence="1">
    <location>
        <begin position="13"/>
        <end position="29"/>
    </location>
</feature>
<feature type="compositionally biased region" description="Low complexity" evidence="1">
    <location>
        <begin position="459"/>
        <end position="468"/>
    </location>
</feature>
<dbReference type="Pfam" id="PF03732">
    <property type="entry name" value="Retrotrans_gag"/>
    <property type="match status" value="1"/>
</dbReference>
<feature type="region of interest" description="Disordered" evidence="1">
    <location>
        <begin position="1"/>
        <end position="283"/>
    </location>
</feature>
<reference evidence="3" key="2">
    <citation type="submission" date="2015-06" db="UniProtKB">
        <authorList>
            <consortium name="EnsemblProtists"/>
        </authorList>
    </citation>
    <scope>IDENTIFICATION</scope>
    <source>
        <strain evidence="3">Pr102</strain>
    </source>
</reference>
<evidence type="ECO:0000313" key="3">
    <source>
        <dbReference type="EnsemblProtists" id="Phyra85267"/>
    </source>
</evidence>
<accession>H3H404</accession>
<evidence type="ECO:0000313" key="4">
    <source>
        <dbReference type="Proteomes" id="UP000005238"/>
    </source>
</evidence>
<feature type="compositionally biased region" description="Polar residues" evidence="1">
    <location>
        <begin position="443"/>
        <end position="458"/>
    </location>
</feature>
<feature type="domain" description="Retrotransposon gag" evidence="2">
    <location>
        <begin position="313"/>
        <end position="384"/>
    </location>
</feature>
<protein>
    <recommendedName>
        <fullName evidence="2">Retrotransposon gag domain-containing protein</fullName>
    </recommendedName>
</protein>
<keyword evidence="4" id="KW-1185">Reference proteome</keyword>
<dbReference type="Proteomes" id="UP000005238">
    <property type="component" value="Unassembled WGS sequence"/>
</dbReference>
<sequence length="686" mass="73602">MPQRKTPRDAKASKTKPARAKSKSAKPRGKASALGEAVDAASQAIYSPGDASVSASASTRSRRRGSPDVPPDDRPNPRFVHRDRSPGSPSDLEHCSSPGAVSHDEGDAPSHKGASEDVSSVHGDLSGDGDSVPNSPADTGSTNASAAGGQKDGDAKAASPAKRLTLGEGLQRARDAKAKEAASKKRIASRSPPKGRTRGLDVIKSLFDSSESNSEDEEGQVHVPEEVTNALDEQQERLQEARMRQRLSPPAPQPTPGGGASGERESKHPRGYFPPDENTGSPLFLERLGAPRGLIGGPTSRGAYERDLIQKVDFTYEDFKEELKQAFEPPQNEFRSRAEFLDLQQGKHDVHAYAQRARYLVSNIVTNPIDEATKVVTFMKGLRDGPVKTYLFREYPNTLEAAIALAMQKEFSLRQAKLHVNAPRLMPRPVARPSGGPEPMDLSSATAAGSQQRRGSTNGPAGAGRPAGDAIERVDIGHAAMKIAAPSESQSHCKKQDDKPNLVILKQQEIHDLRDRVYTLEIALGLGPGGQAAAQSGKPGSLPLLRGDVDRLSQECGDLHSRVDRRASSYDVDCLRDEVAHLRSEIQNRPSYPGYREPQSYAYSQPYYGSYPYGGASSRSQAYAYDQSPAPASAWRSPQREAGARFEVVNSPPQNPLSLPAGDQKPEGRGSASDDPHKTSGGSSST</sequence>
<dbReference type="InParanoid" id="H3H404"/>
<feature type="compositionally biased region" description="Basic and acidic residues" evidence="1">
    <location>
        <begin position="71"/>
        <end position="85"/>
    </location>
</feature>
<organism evidence="3 4">
    <name type="scientific">Phytophthora ramorum</name>
    <name type="common">Sudden oak death agent</name>
    <dbReference type="NCBI Taxonomy" id="164328"/>
    <lineage>
        <taxon>Eukaryota</taxon>
        <taxon>Sar</taxon>
        <taxon>Stramenopiles</taxon>
        <taxon>Oomycota</taxon>
        <taxon>Peronosporomycetes</taxon>
        <taxon>Peronosporales</taxon>
        <taxon>Peronosporaceae</taxon>
        <taxon>Phytophthora</taxon>
    </lineage>
</organism>